<evidence type="ECO:0000256" key="7">
    <source>
        <dbReference type="ARBA" id="ARBA00023231"/>
    </source>
</evidence>
<evidence type="ECO:0000259" key="12">
    <source>
        <dbReference type="Pfam" id="PF01592"/>
    </source>
</evidence>
<dbReference type="InterPro" id="IPR007419">
    <property type="entry name" value="BFD-like_2Fe2S-bd_dom"/>
</dbReference>
<evidence type="ECO:0000256" key="5">
    <source>
        <dbReference type="ARBA" id="ARBA00023004"/>
    </source>
</evidence>
<comment type="caution">
    <text evidence="14">The sequence shown here is derived from an EMBL/GenBank/DDBJ whole genome shotgun (WGS) entry which is preliminary data.</text>
</comment>
<dbReference type="NCBIfam" id="TIGR02000">
    <property type="entry name" value="NifU_proper"/>
    <property type="match status" value="1"/>
</dbReference>
<evidence type="ECO:0000256" key="4">
    <source>
        <dbReference type="ARBA" id="ARBA00022723"/>
    </source>
</evidence>
<dbReference type="Pfam" id="PF04324">
    <property type="entry name" value="Fer2_BFD"/>
    <property type="match status" value="1"/>
</dbReference>
<dbReference type="InterPro" id="IPR016217">
    <property type="entry name" value="N_fixation_NifU"/>
</dbReference>
<dbReference type="Gene3D" id="3.30.300.130">
    <property type="entry name" value="Fe-S cluster assembly (FSCA)"/>
    <property type="match status" value="1"/>
</dbReference>
<evidence type="ECO:0000313" key="14">
    <source>
        <dbReference type="EMBL" id="OQA60978.1"/>
    </source>
</evidence>
<feature type="domain" description="NIF system FeS cluster assembly NifU N-terminal" evidence="12">
    <location>
        <begin position="4"/>
        <end position="124"/>
    </location>
</feature>
<dbReference type="Pfam" id="PF01106">
    <property type="entry name" value="NifU"/>
    <property type="match status" value="1"/>
</dbReference>
<comment type="similarity">
    <text evidence="1 9">Belongs to the NifU family.</text>
</comment>
<sequence length="278" mass="30793">MWNYTEKVKDHFLHPRNVGEIENPDAVGIIGNIVCGDALKITLKVDKKTHKIIDAKFQTFGCASAIASSSVLTELLKGKTIEEAQEISNQDIADYLGGLPEEKMHCSVMGREALEEAIKNYKGEIQPIELQEKIVCKCFNVSEEKIRKVAQENHLTTVEEITNFTKAGGACGSCLGEIEAILKDVWSIKEPIKIETSSPKKLTNLQKIALIQDILEREIRPRLQADGGDIELIDIEGNKVIVGFRAMCVSCPMGGITLKSIEDKLREVVGEEIMVVEE</sequence>
<keyword evidence="7 9" id="KW-0535">Nitrogen fixation</keyword>
<dbReference type="Gene3D" id="3.90.1010.10">
    <property type="match status" value="1"/>
</dbReference>
<feature type="domain" description="BFD-like [2Fe-2S]-binding" evidence="13">
    <location>
        <begin position="134"/>
        <end position="183"/>
    </location>
</feature>
<dbReference type="AlphaFoldDB" id="A0A1V5T2P1"/>
<evidence type="ECO:0000256" key="6">
    <source>
        <dbReference type="ARBA" id="ARBA00023014"/>
    </source>
</evidence>
<keyword evidence="3 10" id="KW-0001">2Fe-2S</keyword>
<feature type="binding site" evidence="10">
    <location>
        <position position="62"/>
    </location>
    <ligand>
        <name>Fe cation</name>
        <dbReference type="ChEBI" id="CHEBI:24875"/>
    </ligand>
</feature>
<organism evidence="14">
    <name type="scientific">Candidatus Atribacter allofermentans</name>
    <dbReference type="NCBI Taxonomy" id="1852833"/>
    <lineage>
        <taxon>Bacteria</taxon>
        <taxon>Pseudomonadati</taxon>
        <taxon>Atribacterota</taxon>
        <taxon>Atribacteria</taxon>
        <taxon>Atribacterales</taxon>
        <taxon>Atribacteraceae</taxon>
        <taxon>Atribacter</taxon>
    </lineage>
</organism>
<feature type="binding site" evidence="10">
    <location>
        <position position="106"/>
    </location>
    <ligand>
        <name>Fe cation</name>
        <dbReference type="ChEBI" id="CHEBI:24875"/>
    </ligand>
</feature>
<name>A0A1V5T2P1_9BACT</name>
<evidence type="ECO:0000256" key="10">
    <source>
        <dbReference type="PIRSR" id="PIRSR000375-1"/>
    </source>
</evidence>
<dbReference type="SUPFAM" id="SSF82649">
    <property type="entry name" value="SufE/NifU"/>
    <property type="match status" value="1"/>
</dbReference>
<comment type="function">
    <text evidence="9">May be involved in the formation or repair of [Fe-S] clusters present in iron-sulfur proteins.</text>
</comment>
<evidence type="ECO:0000259" key="13">
    <source>
        <dbReference type="Pfam" id="PF04324"/>
    </source>
</evidence>
<keyword evidence="4 10" id="KW-0479">Metal-binding</keyword>
<evidence type="ECO:0000259" key="11">
    <source>
        <dbReference type="Pfam" id="PF01106"/>
    </source>
</evidence>
<evidence type="ECO:0000256" key="9">
    <source>
        <dbReference type="PIRNR" id="PIRNR000375"/>
    </source>
</evidence>
<feature type="binding site" evidence="10">
    <location>
        <position position="35"/>
    </location>
    <ligand>
        <name>Fe cation</name>
        <dbReference type="ChEBI" id="CHEBI:24875"/>
    </ligand>
</feature>
<dbReference type="Gene3D" id="1.10.10.1100">
    <property type="entry name" value="BFD-like [2Fe-2S]-binding domain"/>
    <property type="match status" value="1"/>
</dbReference>
<gene>
    <name evidence="14" type="primary">nifU</name>
    <name evidence="14" type="ORF">BWY41_00371</name>
</gene>
<evidence type="ECO:0000256" key="8">
    <source>
        <dbReference type="ARBA" id="ARBA00034078"/>
    </source>
</evidence>
<dbReference type="InterPro" id="IPR001075">
    <property type="entry name" value="NIF_FeS_clus_asmbl_NifU_C"/>
</dbReference>
<dbReference type="InterPro" id="IPR041854">
    <property type="entry name" value="BFD-like_2Fe2S-bd_dom_sf"/>
</dbReference>
<dbReference type="Pfam" id="PF01592">
    <property type="entry name" value="NifU_N"/>
    <property type="match status" value="1"/>
</dbReference>
<evidence type="ECO:0000256" key="3">
    <source>
        <dbReference type="ARBA" id="ARBA00022714"/>
    </source>
</evidence>
<dbReference type="InterPro" id="IPR010238">
    <property type="entry name" value="NIF_FeS_clus_asmbl_NifU"/>
</dbReference>
<protein>
    <recommendedName>
        <fullName evidence="2 9">Nitrogen fixation protein NifU</fullName>
    </recommendedName>
</protein>
<dbReference type="GO" id="GO:0005506">
    <property type="term" value="F:iron ion binding"/>
    <property type="evidence" value="ECO:0007669"/>
    <property type="project" value="InterPro"/>
</dbReference>
<keyword evidence="6 10" id="KW-0411">Iron-sulfur</keyword>
<keyword evidence="5 10" id="KW-0408">Iron</keyword>
<feature type="binding site" evidence="10">
    <location>
        <position position="174"/>
    </location>
    <ligand>
        <name>[2Fe-2S] cluster</name>
        <dbReference type="ChEBI" id="CHEBI:190135"/>
    </ligand>
</feature>
<dbReference type="PIRSF" id="PIRSF000375">
    <property type="entry name" value="NifU"/>
    <property type="match status" value="1"/>
</dbReference>
<feature type="binding site" evidence="10">
    <location>
        <position position="138"/>
    </location>
    <ligand>
        <name>[2Fe-2S] cluster</name>
        <dbReference type="ChEBI" id="CHEBI:190135"/>
    </ligand>
</feature>
<dbReference type="CDD" id="cd19947">
    <property type="entry name" value="NifU_Fer2_BFD-like"/>
    <property type="match status" value="1"/>
</dbReference>
<evidence type="ECO:0000256" key="1">
    <source>
        <dbReference type="ARBA" id="ARBA00006420"/>
    </source>
</evidence>
<dbReference type="InterPro" id="IPR034904">
    <property type="entry name" value="FSCA_dom_sf"/>
</dbReference>
<dbReference type="SUPFAM" id="SSF117916">
    <property type="entry name" value="Fe-S cluster assembly (FSCA) domain-like"/>
    <property type="match status" value="1"/>
</dbReference>
<dbReference type="CDD" id="cd06664">
    <property type="entry name" value="IscU_like"/>
    <property type="match status" value="1"/>
</dbReference>
<feature type="binding site" evidence="10">
    <location>
        <position position="171"/>
    </location>
    <ligand>
        <name>[2Fe-2S] cluster</name>
        <dbReference type="ChEBI" id="CHEBI:190135"/>
    </ligand>
</feature>
<dbReference type="Proteomes" id="UP000485569">
    <property type="component" value="Unassembled WGS sequence"/>
</dbReference>
<comment type="cofactor">
    <cofactor evidence="10">
        <name>[2Fe-2S] cluster</name>
        <dbReference type="ChEBI" id="CHEBI:190135"/>
    </cofactor>
    <text evidence="10">Binds 1 [2Fe-2S] cluster per subunit.</text>
</comment>
<dbReference type="GO" id="GO:0016226">
    <property type="term" value="P:iron-sulfur cluster assembly"/>
    <property type="evidence" value="ECO:0007669"/>
    <property type="project" value="InterPro"/>
</dbReference>
<feature type="binding site" evidence="10">
    <location>
        <position position="136"/>
    </location>
    <ligand>
        <name>[2Fe-2S] cluster</name>
        <dbReference type="ChEBI" id="CHEBI:190135"/>
    </ligand>
</feature>
<dbReference type="GO" id="GO:0051537">
    <property type="term" value="F:2 iron, 2 sulfur cluster binding"/>
    <property type="evidence" value="ECO:0007669"/>
    <property type="project" value="UniProtKB-KW"/>
</dbReference>
<reference evidence="14" key="1">
    <citation type="submission" date="2017-02" db="EMBL/GenBank/DDBJ databases">
        <title>Delving into the versatile metabolic prowess of the omnipresent phylum Bacteroidetes.</title>
        <authorList>
            <person name="Nobu M.K."/>
            <person name="Mei R."/>
            <person name="Narihiro T."/>
            <person name="Kuroda K."/>
            <person name="Liu W.-T."/>
        </authorList>
    </citation>
    <scope>NUCLEOTIDE SEQUENCE</scope>
    <source>
        <strain evidence="14">ADurb.Bin276</strain>
    </source>
</reference>
<comment type="cofactor">
    <cofactor evidence="10">
        <name>Fe cation</name>
        <dbReference type="ChEBI" id="CHEBI:24875"/>
    </cofactor>
    <text evidence="10">Binds 1 Fe cation per subunit.</text>
</comment>
<dbReference type="EMBL" id="MWBQ01000025">
    <property type="protein sequence ID" value="OQA60978.1"/>
    <property type="molecule type" value="Genomic_DNA"/>
</dbReference>
<evidence type="ECO:0000256" key="2">
    <source>
        <dbReference type="ARBA" id="ARBA00015278"/>
    </source>
</evidence>
<dbReference type="InterPro" id="IPR002871">
    <property type="entry name" value="NIF_FeS_clus_asmbl_NifU_N"/>
</dbReference>
<accession>A0A1V5T2P1</accession>
<proteinExistence type="inferred from homology"/>
<feature type="domain" description="NIF system FeS cluster assembly NifU C-terminal" evidence="11">
    <location>
        <begin position="211"/>
        <end position="276"/>
    </location>
</feature>
<dbReference type="PANTHER" id="PTHR10093">
    <property type="entry name" value="IRON-SULFUR CLUSTER ASSEMBLY ENZYME NIFU HOMOLOG"/>
    <property type="match status" value="1"/>
</dbReference>
<comment type="cofactor">
    <cofactor evidence="8">
        <name>[2Fe-2S] cluster</name>
        <dbReference type="ChEBI" id="CHEBI:190135"/>
    </cofactor>
</comment>